<name>A0A7W3Y4U3_9GAMM</name>
<keyword evidence="1" id="KW-0812">Transmembrane</keyword>
<keyword evidence="1" id="KW-0472">Membrane</keyword>
<sequence>MSPHGTGGRGPGESARRRRARRWLRKLALVLGLAYAGYLLIGNLLLNTPLGPALANRQPEKFHVDWGHGYTLWPGRAQLWDIELGGRVARNAWTLEVDAAAGRVRLLPLLRRRLEVPWVEAGGVDARVERLPGALARAAPRPGAWTLRFERVAATEVRSARLGGLVLSGQGTVETGFEKQLRGGALEVMPSHAHFSDARLDRGEVGLLASATLDARFAMARHRRADAAGADALRLTQGVLQVEGRTPGLSLRLQEGQSGVDTRLVAEEGRASADLAWADGALLPGGQARIDVPVHSTGFDGVRHENRLQLHLDVDEGIRLAAATRVPIDGADAPDLSVDARLDIDGRALPLEGIDALLARTSGYVQGRWAFPSLAWLEAFLPQAAWLGIEGEGLVDADIRVVEGRVAADSRVDVPRVKASATVMGNRIDGQARLEARLAEDADGALVPRLALHMDAFRVADAAAPDRPYVEGNALELEVDSGIPIGSVRQAGAAAALQQARQDVKARLRFEGARVPDLRAYNGFLPGTQLRFDGGSGTLGGDLRLDTEGVIDSGWLRIRATRARLHMAELAMGADVDLRARLARNDAVAHEFKLDGSTLDLANVSYTEPSGDSIRGWWAKVAFDDARIDWKRPMDVSGRARIAMRDVSLLLSLYSRQRDYPRWITRVVGSGQAQVTGRLAWKGDTLVFDQLHADNGRYELRARLKLQGKQRTGSLYAKWGVLDCAVELRNGTRKFHLVRSRRWYDAQPALLP</sequence>
<comment type="caution">
    <text evidence="2">The sequence shown here is derived from an EMBL/GenBank/DDBJ whole genome shotgun (WGS) entry which is preliminary data.</text>
</comment>
<gene>
    <name evidence="2" type="ORF">H4F98_02855</name>
</gene>
<dbReference type="AlphaFoldDB" id="A0A7W3Y4U3"/>
<dbReference type="Proteomes" id="UP000523196">
    <property type="component" value="Unassembled WGS sequence"/>
</dbReference>
<evidence type="ECO:0000256" key="1">
    <source>
        <dbReference type="SAM" id="Phobius"/>
    </source>
</evidence>
<evidence type="ECO:0000313" key="2">
    <source>
        <dbReference type="EMBL" id="MBB1059507.1"/>
    </source>
</evidence>
<evidence type="ECO:0000313" key="3">
    <source>
        <dbReference type="Proteomes" id="UP000523196"/>
    </source>
</evidence>
<accession>A0A7W3Y4U3</accession>
<dbReference type="RefSeq" id="WP_182685144.1">
    <property type="nucleotide sequence ID" value="NZ_JACHTF010000002.1"/>
</dbReference>
<dbReference type="EMBL" id="JACHTF010000002">
    <property type="protein sequence ID" value="MBB1059507.1"/>
    <property type="molecule type" value="Genomic_DNA"/>
</dbReference>
<keyword evidence="1" id="KW-1133">Transmembrane helix</keyword>
<protein>
    <submittedName>
        <fullName evidence="2">Uncharacterized protein</fullName>
    </submittedName>
</protein>
<keyword evidence="3" id="KW-1185">Reference proteome</keyword>
<feature type="transmembrane region" description="Helical" evidence="1">
    <location>
        <begin position="27"/>
        <end position="46"/>
    </location>
</feature>
<reference evidence="2 3" key="1">
    <citation type="submission" date="2020-08" db="EMBL/GenBank/DDBJ databases">
        <authorList>
            <person name="Xu S."/>
            <person name="Li A."/>
        </authorList>
    </citation>
    <scope>NUCLEOTIDE SEQUENCE [LARGE SCALE GENOMIC DNA]</scope>
    <source>
        <strain evidence="2 3">119BY6-57</strain>
    </source>
</reference>
<proteinExistence type="predicted"/>
<organism evidence="2 3">
    <name type="scientific">Marilutibacter spongiae</name>
    <dbReference type="NCBI Taxonomy" id="2025720"/>
    <lineage>
        <taxon>Bacteria</taxon>
        <taxon>Pseudomonadati</taxon>
        <taxon>Pseudomonadota</taxon>
        <taxon>Gammaproteobacteria</taxon>
        <taxon>Lysobacterales</taxon>
        <taxon>Lysobacteraceae</taxon>
        <taxon>Marilutibacter</taxon>
    </lineage>
</organism>